<gene>
    <name evidence="7" type="ORF">E1163_29305</name>
</gene>
<evidence type="ECO:0000313" key="7">
    <source>
        <dbReference type="EMBL" id="MTI29094.1"/>
    </source>
</evidence>
<keyword evidence="2" id="KW-1003">Cell membrane</keyword>
<feature type="transmembrane region" description="Helical" evidence="6">
    <location>
        <begin position="323"/>
        <end position="343"/>
    </location>
</feature>
<feature type="transmembrane region" description="Helical" evidence="6">
    <location>
        <begin position="355"/>
        <end position="375"/>
    </location>
</feature>
<comment type="subcellular location">
    <subcellularLocation>
        <location evidence="1">Cell membrane</location>
        <topology evidence="1">Multi-pass membrane protein</topology>
    </subcellularLocation>
</comment>
<feature type="transmembrane region" description="Helical" evidence="6">
    <location>
        <begin position="77"/>
        <end position="100"/>
    </location>
</feature>
<feature type="transmembrane region" description="Helical" evidence="6">
    <location>
        <begin position="215"/>
        <end position="238"/>
    </location>
</feature>
<feature type="transmembrane region" description="Helical" evidence="6">
    <location>
        <begin position="170"/>
        <end position="195"/>
    </location>
</feature>
<accession>A0ABW9RXV0</accession>
<evidence type="ECO:0000256" key="6">
    <source>
        <dbReference type="SAM" id="Phobius"/>
    </source>
</evidence>
<feature type="transmembrane region" description="Helical" evidence="6">
    <location>
        <begin position="381"/>
        <end position="402"/>
    </location>
</feature>
<dbReference type="RefSeq" id="WP_155177254.1">
    <property type="nucleotide sequence ID" value="NZ_BAAAFL010000010.1"/>
</dbReference>
<evidence type="ECO:0000313" key="8">
    <source>
        <dbReference type="Proteomes" id="UP000798808"/>
    </source>
</evidence>
<feature type="transmembrane region" description="Helical" evidence="6">
    <location>
        <begin position="112"/>
        <end position="132"/>
    </location>
</feature>
<feature type="transmembrane region" description="Helical" evidence="6">
    <location>
        <begin position="144"/>
        <end position="164"/>
    </location>
</feature>
<keyword evidence="3 6" id="KW-0812">Transmembrane</keyword>
<feature type="transmembrane region" description="Helical" evidence="6">
    <location>
        <begin position="38"/>
        <end position="65"/>
    </location>
</feature>
<protein>
    <recommendedName>
        <fullName evidence="9">Lipopolysaccharide biosynthesis protein</fullName>
    </recommendedName>
</protein>
<dbReference type="InterPro" id="IPR050833">
    <property type="entry name" value="Poly_Biosynth_Transport"/>
</dbReference>
<evidence type="ECO:0000256" key="5">
    <source>
        <dbReference type="ARBA" id="ARBA00023136"/>
    </source>
</evidence>
<organism evidence="7 8">
    <name type="scientific">Fulvivirga kasyanovii</name>
    <dbReference type="NCBI Taxonomy" id="396812"/>
    <lineage>
        <taxon>Bacteria</taxon>
        <taxon>Pseudomonadati</taxon>
        <taxon>Bacteroidota</taxon>
        <taxon>Cytophagia</taxon>
        <taxon>Cytophagales</taxon>
        <taxon>Fulvivirgaceae</taxon>
        <taxon>Fulvivirga</taxon>
    </lineage>
</organism>
<evidence type="ECO:0000256" key="3">
    <source>
        <dbReference type="ARBA" id="ARBA00022692"/>
    </source>
</evidence>
<comment type="caution">
    <text evidence="7">The sequence shown here is derived from an EMBL/GenBank/DDBJ whole genome shotgun (WGS) entry which is preliminary data.</text>
</comment>
<evidence type="ECO:0000256" key="1">
    <source>
        <dbReference type="ARBA" id="ARBA00004651"/>
    </source>
</evidence>
<evidence type="ECO:0008006" key="9">
    <source>
        <dbReference type="Google" id="ProtNLM"/>
    </source>
</evidence>
<reference evidence="7 8" key="1">
    <citation type="submission" date="2019-02" db="EMBL/GenBank/DDBJ databases">
        <authorList>
            <person name="Goldberg S.R."/>
            <person name="Haltli B.A."/>
            <person name="Correa H."/>
            <person name="Russell K.G."/>
        </authorList>
    </citation>
    <scope>NUCLEOTIDE SEQUENCE [LARGE SCALE GENOMIC DNA]</scope>
    <source>
        <strain evidence="7 8">JCM 16186</strain>
    </source>
</reference>
<keyword evidence="5 6" id="KW-0472">Membrane</keyword>
<name>A0ABW9RXV0_9BACT</name>
<keyword evidence="4 6" id="KW-1133">Transmembrane helix</keyword>
<proteinExistence type="predicted"/>
<sequence>MINHLLKSKKTWVLADQAVFSGTSFLTTIMLARTLDAMAFGLFASIVVFIYLAISMISALIIQPFQVTLSVVRHRTGYLSFIFWAQLLTVIALIGLVFIAFKISTPLLNNYIQLQVEIICFTTGFIFQDFFRKLLLAQSQVKKAFMYDMLTAMLHICVLGYALVYKSPGLGTLLLLLSAGYMPTLLAVTISMRPFPCHSQKWKSYLITHIQQGKWLFMSALVQWWSGNLFVVASGIFLGIEALGAFRLVQSLFGVLNVLLQAFENYALPQTSRLLTRSPELAKSYLRRISSRSAVFFGALLVLIFLFSTEIITLAGGMQYARFAYVVKGMAILYLIIFLGYPTRMAIRAMVLNRHFFLGYVISLIIGLVSFQYLLEQYQLMGALAGLMMSQLALLTFWQLILRKNNFLLWK</sequence>
<evidence type="ECO:0000256" key="2">
    <source>
        <dbReference type="ARBA" id="ARBA00022475"/>
    </source>
</evidence>
<dbReference type="PANTHER" id="PTHR30250">
    <property type="entry name" value="PST FAMILY PREDICTED COLANIC ACID TRANSPORTER"/>
    <property type="match status" value="1"/>
</dbReference>
<feature type="transmembrane region" description="Helical" evidence="6">
    <location>
        <begin position="294"/>
        <end position="317"/>
    </location>
</feature>
<dbReference type="EMBL" id="SMLW01000678">
    <property type="protein sequence ID" value="MTI29094.1"/>
    <property type="molecule type" value="Genomic_DNA"/>
</dbReference>
<keyword evidence="8" id="KW-1185">Reference proteome</keyword>
<dbReference type="Proteomes" id="UP000798808">
    <property type="component" value="Unassembled WGS sequence"/>
</dbReference>
<dbReference type="PANTHER" id="PTHR30250:SF11">
    <property type="entry name" value="O-ANTIGEN TRANSPORTER-RELATED"/>
    <property type="match status" value="1"/>
</dbReference>
<evidence type="ECO:0000256" key="4">
    <source>
        <dbReference type="ARBA" id="ARBA00022989"/>
    </source>
</evidence>